<evidence type="ECO:0000313" key="3">
    <source>
        <dbReference type="Proteomes" id="UP001217089"/>
    </source>
</evidence>
<accession>A0ABQ9FXZ0</accession>
<reference evidence="2 3" key="1">
    <citation type="submission" date="2022-12" db="EMBL/GenBank/DDBJ databases">
        <title>Chromosome-level genome of Tegillarca granosa.</title>
        <authorList>
            <person name="Kim J."/>
        </authorList>
    </citation>
    <scope>NUCLEOTIDE SEQUENCE [LARGE SCALE GENOMIC DNA]</scope>
    <source>
        <strain evidence="2">Teg-2019</strain>
        <tissue evidence="2">Adductor muscle</tissue>
    </source>
</reference>
<proteinExistence type="predicted"/>
<feature type="region of interest" description="Disordered" evidence="1">
    <location>
        <begin position="82"/>
        <end position="109"/>
    </location>
</feature>
<keyword evidence="3" id="KW-1185">Reference proteome</keyword>
<evidence type="ECO:0008006" key="4">
    <source>
        <dbReference type="Google" id="ProtNLM"/>
    </source>
</evidence>
<feature type="compositionally biased region" description="Basic and acidic residues" evidence="1">
    <location>
        <begin position="82"/>
        <end position="92"/>
    </location>
</feature>
<dbReference type="EMBL" id="JARBDR010000018">
    <property type="protein sequence ID" value="KAJ8322113.1"/>
    <property type="molecule type" value="Genomic_DNA"/>
</dbReference>
<name>A0ABQ9FXZ0_TEGGR</name>
<evidence type="ECO:0000313" key="2">
    <source>
        <dbReference type="EMBL" id="KAJ8322113.1"/>
    </source>
</evidence>
<organism evidence="2 3">
    <name type="scientific">Tegillarca granosa</name>
    <name type="common">Malaysian cockle</name>
    <name type="synonym">Anadara granosa</name>
    <dbReference type="NCBI Taxonomy" id="220873"/>
    <lineage>
        <taxon>Eukaryota</taxon>
        <taxon>Metazoa</taxon>
        <taxon>Spiralia</taxon>
        <taxon>Lophotrochozoa</taxon>
        <taxon>Mollusca</taxon>
        <taxon>Bivalvia</taxon>
        <taxon>Autobranchia</taxon>
        <taxon>Pteriomorphia</taxon>
        <taxon>Arcoida</taxon>
        <taxon>Arcoidea</taxon>
        <taxon>Arcidae</taxon>
        <taxon>Tegillarca</taxon>
    </lineage>
</organism>
<gene>
    <name evidence="2" type="ORF">KUTeg_000584</name>
</gene>
<dbReference type="Proteomes" id="UP001217089">
    <property type="component" value="Unassembled WGS sequence"/>
</dbReference>
<evidence type="ECO:0000256" key="1">
    <source>
        <dbReference type="SAM" id="MobiDB-lite"/>
    </source>
</evidence>
<comment type="caution">
    <text evidence="2">The sequence shown here is derived from an EMBL/GenBank/DDBJ whole genome shotgun (WGS) entry which is preliminary data.</text>
</comment>
<sequence>MAMFYKALAAAGSAAVGYGIYTAQPVAPLNETIHKVKVCELPIYQTPDSRYKYEDVQEEVSSFRQGVSEVRKVIWKCLDSTKKKTTSDKIEGDMGQSEAEDKDMYSTRS</sequence>
<protein>
    <recommendedName>
        <fullName evidence="4">MICOS complex subunit MIC13</fullName>
    </recommendedName>
</protein>